<evidence type="ECO:0000313" key="2">
    <source>
        <dbReference type="Proteomes" id="UP000596660"/>
    </source>
</evidence>
<proteinExistence type="predicted"/>
<dbReference type="PANTHER" id="PTHR10492:SF57">
    <property type="entry name" value="ATP-DEPENDENT DNA HELICASE"/>
    <property type="match status" value="1"/>
</dbReference>
<sequence>MLRDLKDNKKFGKFIVVLERPRLQETMLTMWFQANKDFPEANQYTYQNFPMGFTWNRSTKRSACHALGLLDDDNEWHETLSEASNWASGSQLRNMFCSILMLSENQGLQEIEHILNKLGRSLTDFPDMPQPSSELARNALNQLIRDEL</sequence>
<name>A0A803ME23_CHEQI</name>
<dbReference type="Proteomes" id="UP000596660">
    <property type="component" value="Unplaced"/>
</dbReference>
<dbReference type="EnsemblPlants" id="AUR62027716-RA">
    <property type="protein sequence ID" value="AUR62027716-RA:cds"/>
    <property type="gene ID" value="AUR62027716"/>
</dbReference>
<evidence type="ECO:0000313" key="1">
    <source>
        <dbReference type="EnsemblPlants" id="AUR62027716-RA:cds"/>
    </source>
</evidence>
<protein>
    <submittedName>
        <fullName evidence="1">Uncharacterized protein</fullName>
    </submittedName>
</protein>
<dbReference type="PANTHER" id="PTHR10492">
    <property type="match status" value="1"/>
</dbReference>
<organism evidence="1 2">
    <name type="scientific">Chenopodium quinoa</name>
    <name type="common">Quinoa</name>
    <dbReference type="NCBI Taxonomy" id="63459"/>
    <lineage>
        <taxon>Eukaryota</taxon>
        <taxon>Viridiplantae</taxon>
        <taxon>Streptophyta</taxon>
        <taxon>Embryophyta</taxon>
        <taxon>Tracheophyta</taxon>
        <taxon>Spermatophyta</taxon>
        <taxon>Magnoliopsida</taxon>
        <taxon>eudicotyledons</taxon>
        <taxon>Gunneridae</taxon>
        <taxon>Pentapetalae</taxon>
        <taxon>Caryophyllales</taxon>
        <taxon>Chenopodiaceae</taxon>
        <taxon>Chenopodioideae</taxon>
        <taxon>Atripliceae</taxon>
        <taxon>Chenopodium</taxon>
    </lineage>
</organism>
<keyword evidence="2" id="KW-1185">Reference proteome</keyword>
<reference evidence="1" key="1">
    <citation type="journal article" date="2017" name="Nature">
        <title>The genome of Chenopodium quinoa.</title>
        <authorList>
            <person name="Jarvis D.E."/>
            <person name="Ho Y.S."/>
            <person name="Lightfoot D.J."/>
            <person name="Schmoeckel S.M."/>
            <person name="Li B."/>
            <person name="Borm T.J.A."/>
            <person name="Ohyanagi H."/>
            <person name="Mineta K."/>
            <person name="Michell C.T."/>
            <person name="Saber N."/>
            <person name="Kharbatia N.M."/>
            <person name="Rupper R.R."/>
            <person name="Sharp A.R."/>
            <person name="Dally N."/>
            <person name="Boughton B.A."/>
            <person name="Woo Y.H."/>
            <person name="Gao G."/>
            <person name="Schijlen E.G.W.M."/>
            <person name="Guo X."/>
            <person name="Momin A.A."/>
            <person name="Negrao S."/>
            <person name="Al-Babili S."/>
            <person name="Gehring C."/>
            <person name="Roessner U."/>
            <person name="Jung C."/>
            <person name="Murphy K."/>
            <person name="Arold S.T."/>
            <person name="Gojobori T."/>
            <person name="van der Linden C.G."/>
            <person name="van Loo E.N."/>
            <person name="Jellen E.N."/>
            <person name="Maughan P.J."/>
            <person name="Tester M."/>
        </authorList>
    </citation>
    <scope>NUCLEOTIDE SEQUENCE [LARGE SCALE GENOMIC DNA]</scope>
    <source>
        <strain evidence="1">cv. PI 614886</strain>
    </source>
</reference>
<dbReference type="Gramene" id="AUR62027716-RA">
    <property type="protein sequence ID" value="AUR62027716-RA:cds"/>
    <property type="gene ID" value="AUR62027716"/>
</dbReference>
<dbReference type="AlphaFoldDB" id="A0A803ME23"/>
<reference evidence="1" key="2">
    <citation type="submission" date="2021-03" db="UniProtKB">
        <authorList>
            <consortium name="EnsemblPlants"/>
        </authorList>
    </citation>
    <scope>IDENTIFICATION</scope>
</reference>
<accession>A0A803ME23</accession>